<dbReference type="AlphaFoldDB" id="A0A7S9QEX2"/>
<dbReference type="Proteomes" id="UP000594800">
    <property type="component" value="Chromosome"/>
</dbReference>
<accession>A0A7S9QEX2</accession>
<organism evidence="1 2">
    <name type="scientific">Pontivivens ytuae</name>
    <dbReference type="NCBI Taxonomy" id="2789856"/>
    <lineage>
        <taxon>Bacteria</taxon>
        <taxon>Pseudomonadati</taxon>
        <taxon>Pseudomonadota</taxon>
        <taxon>Alphaproteobacteria</taxon>
        <taxon>Rhodobacterales</taxon>
        <taxon>Paracoccaceae</taxon>
        <taxon>Pontivivens</taxon>
    </lineage>
</organism>
<sequence length="144" mass="15934">MRTMADPCSGDRLTTLIEAALLAAREARIALQDRVLPHLPPARRLAGARVLRMIERRELFTDRFRDDLDHLLGQIDGRIAAGSFRCWEPKPDDLPGGSWQIIRSPEAEMLVAASVPIRALDAALCAVRAAREAQSVAFDLIQPN</sequence>
<name>A0A7S9QEX2_9RHOB</name>
<evidence type="ECO:0000313" key="2">
    <source>
        <dbReference type="Proteomes" id="UP000594800"/>
    </source>
</evidence>
<dbReference type="KEGG" id="poz:I0K15_07990"/>
<proteinExistence type="predicted"/>
<dbReference type="RefSeq" id="WP_196104918.1">
    <property type="nucleotide sequence ID" value="NZ_CP064942.1"/>
</dbReference>
<gene>
    <name evidence="1" type="ORF">I0K15_07990</name>
</gene>
<protein>
    <submittedName>
        <fullName evidence="1">Uncharacterized protein</fullName>
    </submittedName>
</protein>
<dbReference type="EMBL" id="CP064942">
    <property type="protein sequence ID" value="QPH55656.1"/>
    <property type="molecule type" value="Genomic_DNA"/>
</dbReference>
<reference evidence="1 2" key="1">
    <citation type="submission" date="2020-11" db="EMBL/GenBank/DDBJ databases">
        <title>Description of Pontivivens ytuae sp. nov. isolated from deep sea sediment of Mariana Trench.</title>
        <authorList>
            <person name="Wang Z."/>
            <person name="Sun Q.-L."/>
            <person name="Xu X.-D."/>
            <person name="Tang Y.-Z."/>
            <person name="Zhang J."/>
        </authorList>
    </citation>
    <scope>NUCLEOTIDE SEQUENCE [LARGE SCALE GENOMIC DNA]</scope>
    <source>
        <strain evidence="1 2">MT2928</strain>
    </source>
</reference>
<keyword evidence="2" id="KW-1185">Reference proteome</keyword>
<evidence type="ECO:0000313" key="1">
    <source>
        <dbReference type="EMBL" id="QPH55656.1"/>
    </source>
</evidence>